<accession>A0A6A1VTZ7</accession>
<name>A0A6A1VTZ7_9ROSI</name>
<dbReference type="EMBL" id="RXIC02000022">
    <property type="protein sequence ID" value="KAB1216424.1"/>
    <property type="molecule type" value="Genomic_DNA"/>
</dbReference>
<dbReference type="AlphaFoldDB" id="A0A6A1VTZ7"/>
<evidence type="ECO:0000313" key="2">
    <source>
        <dbReference type="Proteomes" id="UP000516437"/>
    </source>
</evidence>
<dbReference type="Proteomes" id="UP000516437">
    <property type="component" value="Chromosome 4"/>
</dbReference>
<proteinExistence type="predicted"/>
<gene>
    <name evidence="1" type="ORF">CJ030_MR4G029202</name>
</gene>
<dbReference type="InterPro" id="IPR032675">
    <property type="entry name" value="LRR_dom_sf"/>
</dbReference>
<dbReference type="Gene3D" id="3.80.10.10">
    <property type="entry name" value="Ribonuclease Inhibitor"/>
    <property type="match status" value="1"/>
</dbReference>
<evidence type="ECO:0000313" key="1">
    <source>
        <dbReference type="EMBL" id="KAB1216424.1"/>
    </source>
</evidence>
<organism evidence="1 2">
    <name type="scientific">Morella rubra</name>
    <name type="common">Chinese bayberry</name>
    <dbReference type="NCBI Taxonomy" id="262757"/>
    <lineage>
        <taxon>Eukaryota</taxon>
        <taxon>Viridiplantae</taxon>
        <taxon>Streptophyta</taxon>
        <taxon>Embryophyta</taxon>
        <taxon>Tracheophyta</taxon>
        <taxon>Spermatophyta</taxon>
        <taxon>Magnoliopsida</taxon>
        <taxon>eudicotyledons</taxon>
        <taxon>Gunneridae</taxon>
        <taxon>Pentapetalae</taxon>
        <taxon>rosids</taxon>
        <taxon>fabids</taxon>
        <taxon>Fagales</taxon>
        <taxon>Myricaceae</taxon>
        <taxon>Morella</taxon>
    </lineage>
</organism>
<protein>
    <recommendedName>
        <fullName evidence="3">LRR receptor-like serine/threonine-protein kinase</fullName>
    </recommendedName>
</protein>
<reference evidence="1 2" key="1">
    <citation type="journal article" date="2019" name="Plant Biotechnol. J.">
        <title>The red bayberry genome and genetic basis of sex determination.</title>
        <authorList>
            <person name="Jia H.M."/>
            <person name="Jia H.J."/>
            <person name="Cai Q.L."/>
            <person name="Wang Y."/>
            <person name="Zhao H.B."/>
            <person name="Yang W.F."/>
            <person name="Wang G.Y."/>
            <person name="Li Y.H."/>
            <person name="Zhan D.L."/>
            <person name="Shen Y.T."/>
            <person name="Niu Q.F."/>
            <person name="Chang L."/>
            <person name="Qiu J."/>
            <person name="Zhao L."/>
            <person name="Xie H.B."/>
            <person name="Fu W.Y."/>
            <person name="Jin J."/>
            <person name="Li X.W."/>
            <person name="Jiao Y."/>
            <person name="Zhou C.C."/>
            <person name="Tu T."/>
            <person name="Chai C.Y."/>
            <person name="Gao J.L."/>
            <person name="Fan L.J."/>
            <person name="van de Weg E."/>
            <person name="Wang J.Y."/>
            <person name="Gao Z.S."/>
        </authorList>
    </citation>
    <scope>NUCLEOTIDE SEQUENCE [LARGE SCALE GENOMIC DNA]</scope>
    <source>
        <tissue evidence="1">Leaves</tissue>
    </source>
</reference>
<keyword evidence="2" id="KW-1185">Reference proteome</keyword>
<comment type="caution">
    <text evidence="1">The sequence shown here is derived from an EMBL/GenBank/DDBJ whole genome shotgun (WGS) entry which is preliminary data.</text>
</comment>
<dbReference type="OrthoDB" id="1897577at2759"/>
<evidence type="ECO:0008006" key="3">
    <source>
        <dbReference type="Google" id="ProtNLM"/>
    </source>
</evidence>
<sequence length="150" mass="17034">MRYGPYVFHRKDTNDYCVYAMPSRAAYKVTWLCTWFSYYVDVHIAADYPWFYVTVKALEAISTKLKNLDWKIDESFCSGAGGINRTVGKFLSNVTCDCSLQNGNVCSITTIQLKGLNLIGTLPAEFGNLTNLRELFMVTKINNERPVFLG</sequence>